<accession>A0A422MRC2</accession>
<feature type="non-terminal residue" evidence="3">
    <location>
        <position position="1"/>
    </location>
</feature>
<evidence type="ECO:0000259" key="2">
    <source>
        <dbReference type="Pfam" id="PF22925"/>
    </source>
</evidence>
<dbReference type="GeneID" id="40323728"/>
<dbReference type="Pfam" id="PF22925">
    <property type="entry name" value="TS_C"/>
    <property type="match status" value="1"/>
</dbReference>
<dbReference type="AlphaFoldDB" id="A0A422MRC2"/>
<dbReference type="InterPro" id="IPR055239">
    <property type="entry name" value="TS_C"/>
</dbReference>
<feature type="domain" description="Trans-sialidase C-terminal" evidence="2">
    <location>
        <begin position="1"/>
        <end position="184"/>
    </location>
</feature>
<organism evidence="3 4">
    <name type="scientific">Trypanosoma conorhini</name>
    <dbReference type="NCBI Taxonomy" id="83891"/>
    <lineage>
        <taxon>Eukaryota</taxon>
        <taxon>Discoba</taxon>
        <taxon>Euglenozoa</taxon>
        <taxon>Kinetoplastea</taxon>
        <taxon>Metakinetoplastina</taxon>
        <taxon>Trypanosomatida</taxon>
        <taxon>Trypanosomatidae</taxon>
        <taxon>Trypanosoma</taxon>
    </lineage>
</organism>
<proteinExistence type="predicted"/>
<dbReference type="Proteomes" id="UP000284403">
    <property type="component" value="Unassembled WGS sequence"/>
</dbReference>
<dbReference type="RefSeq" id="XP_029223150.1">
    <property type="nucleotide sequence ID" value="XM_029376906.1"/>
</dbReference>
<name>A0A422MRC2_9TRYP</name>
<gene>
    <name evidence="3" type="ORF">Tco025E_10117</name>
</gene>
<reference evidence="3 4" key="1">
    <citation type="journal article" date="2018" name="BMC Genomics">
        <title>Genomic comparison of Trypanosoma conorhini and Trypanosoma rangeli to Trypanosoma cruzi strains of high and low virulence.</title>
        <authorList>
            <person name="Bradwell K.R."/>
            <person name="Koparde V.N."/>
            <person name="Matveyev A.V."/>
            <person name="Serrano M.G."/>
            <person name="Alves J.M."/>
            <person name="Parikh H."/>
            <person name="Huang B."/>
            <person name="Lee V."/>
            <person name="Espinosa-Alvarez O."/>
            <person name="Ortiz P.A."/>
            <person name="Costa-Martins A.G."/>
            <person name="Teixeira M.M."/>
            <person name="Buck G.A."/>
        </authorList>
    </citation>
    <scope>NUCLEOTIDE SEQUENCE [LARGE SCALE GENOMIC DNA]</scope>
    <source>
        <strain evidence="3 4">025E</strain>
    </source>
</reference>
<keyword evidence="4" id="KW-1185">Reference proteome</keyword>
<dbReference type="InterPro" id="IPR008377">
    <property type="entry name" value="Sialidase_trypan"/>
</dbReference>
<dbReference type="PRINTS" id="PR01803">
    <property type="entry name" value="TCSIALIDASE"/>
</dbReference>
<protein>
    <submittedName>
        <fullName evidence="3">Trans-sialidase</fullName>
    </submittedName>
</protein>
<dbReference type="SUPFAM" id="SSF49899">
    <property type="entry name" value="Concanavalin A-like lectins/glucanases"/>
    <property type="match status" value="1"/>
</dbReference>
<comment type="caution">
    <text evidence="3">The sequence shown here is derived from an EMBL/GenBank/DDBJ whole genome shotgun (WGS) entry which is preliminary data.</text>
</comment>
<evidence type="ECO:0000313" key="3">
    <source>
        <dbReference type="EMBL" id="RNE95765.1"/>
    </source>
</evidence>
<sequence>TAWKDEYRGVNATAHGAASSAAGGVTFSGAGAEWPVGKLGQNQPYYFANNKFALAATVIIHAVPEKDDDTPLLGVRMTDAANTVLFGLSYTSKRKWKAKLDNAAAEEHAEAWAPVTAVQVALQTDWDDWSLYVGRQRIYGKKYSGALFNSHRITHFLFGMDGTHTAVGSPNVTVANVLLYSRVLGVGDLQRLQLGSCTIPPRGAERAVAAVLRGRLPGRTPKSALPATLSRRRLMLQPKLTTGDASVPARPHPPPPQNADAGLASGEGRGDGTLRGRVSRAMLLTLLRLRGAVAHF</sequence>
<dbReference type="InterPro" id="IPR013320">
    <property type="entry name" value="ConA-like_dom_sf"/>
</dbReference>
<evidence type="ECO:0000313" key="4">
    <source>
        <dbReference type="Proteomes" id="UP000284403"/>
    </source>
</evidence>
<feature type="region of interest" description="Disordered" evidence="1">
    <location>
        <begin position="242"/>
        <end position="274"/>
    </location>
</feature>
<dbReference type="Gene3D" id="2.60.120.200">
    <property type="match status" value="1"/>
</dbReference>
<dbReference type="GO" id="GO:0004308">
    <property type="term" value="F:exo-alpha-sialidase activity"/>
    <property type="evidence" value="ECO:0007669"/>
    <property type="project" value="InterPro"/>
</dbReference>
<dbReference type="EMBL" id="MKKU01001375">
    <property type="protein sequence ID" value="RNE95765.1"/>
    <property type="molecule type" value="Genomic_DNA"/>
</dbReference>
<evidence type="ECO:0000256" key="1">
    <source>
        <dbReference type="SAM" id="MobiDB-lite"/>
    </source>
</evidence>